<sequence>MALLTQSETLAFNGFLSSIDFGDALEWSGLSPDEIPLMPSQGKEAALAKATKDLMSLEASLRHEDPGVHSQTKHPIDVVSGSWAWFPRGAVSRGQQITLMALVSPRRTAF</sequence>
<dbReference type="HOGENOM" id="CLU_2171931_0_0_1"/>
<organism evidence="1 2">
    <name type="scientific">Phanerochaete carnosa (strain HHB-10118-sp)</name>
    <name type="common">White-rot fungus</name>
    <name type="synonym">Peniophora carnosa</name>
    <dbReference type="NCBI Taxonomy" id="650164"/>
    <lineage>
        <taxon>Eukaryota</taxon>
        <taxon>Fungi</taxon>
        <taxon>Dikarya</taxon>
        <taxon>Basidiomycota</taxon>
        <taxon>Agaricomycotina</taxon>
        <taxon>Agaricomycetes</taxon>
        <taxon>Polyporales</taxon>
        <taxon>Phanerochaetaceae</taxon>
        <taxon>Phanerochaete</taxon>
    </lineage>
</organism>
<dbReference type="Proteomes" id="UP000008370">
    <property type="component" value="Unassembled WGS sequence"/>
</dbReference>
<accession>K5VBT6</accession>
<dbReference type="EMBL" id="JH930923">
    <property type="protein sequence ID" value="EKM48568.1"/>
    <property type="molecule type" value="Genomic_DNA"/>
</dbReference>
<evidence type="ECO:0000313" key="1">
    <source>
        <dbReference type="EMBL" id="EKM48568.1"/>
    </source>
</evidence>
<dbReference type="GeneID" id="18919856"/>
<dbReference type="InParanoid" id="K5VBT6"/>
<protein>
    <submittedName>
        <fullName evidence="1">Uncharacterized protein</fullName>
    </submittedName>
</protein>
<name>K5VBT6_PHACS</name>
<keyword evidence="2" id="KW-1185">Reference proteome</keyword>
<dbReference type="KEGG" id="pco:PHACADRAFT_33826"/>
<proteinExistence type="predicted"/>
<dbReference type="AlphaFoldDB" id="K5VBT6"/>
<evidence type="ECO:0000313" key="2">
    <source>
        <dbReference type="Proteomes" id="UP000008370"/>
    </source>
</evidence>
<reference evidence="1 2" key="1">
    <citation type="journal article" date="2012" name="BMC Genomics">
        <title>Comparative genomics of the white-rot fungi, Phanerochaete carnosa and P. chrysosporium, to elucidate the genetic basis of the distinct wood types they colonize.</title>
        <authorList>
            <person name="Suzuki H."/>
            <person name="MacDonald J."/>
            <person name="Syed K."/>
            <person name="Salamov A."/>
            <person name="Hori C."/>
            <person name="Aerts A."/>
            <person name="Henrissat B."/>
            <person name="Wiebenga A."/>
            <person name="vanKuyk P.A."/>
            <person name="Barry K."/>
            <person name="Lindquist E."/>
            <person name="LaButti K."/>
            <person name="Lapidus A."/>
            <person name="Lucas S."/>
            <person name="Coutinho P."/>
            <person name="Gong Y."/>
            <person name="Samejima M."/>
            <person name="Mahadevan R."/>
            <person name="Abou-Zaid M."/>
            <person name="de Vries R.P."/>
            <person name="Igarashi K."/>
            <person name="Yadav J.S."/>
            <person name="Grigoriev I.V."/>
            <person name="Master E.R."/>
        </authorList>
    </citation>
    <scope>NUCLEOTIDE SEQUENCE [LARGE SCALE GENOMIC DNA]</scope>
    <source>
        <strain evidence="1 2">HHB-10118-sp</strain>
    </source>
</reference>
<gene>
    <name evidence="1" type="ORF">PHACADRAFT_33826</name>
</gene>
<dbReference type="OrthoDB" id="5778525at2759"/>
<dbReference type="RefSeq" id="XP_007402881.1">
    <property type="nucleotide sequence ID" value="XM_007402819.1"/>
</dbReference>